<dbReference type="Pfam" id="PF11927">
    <property type="entry name" value="HODM_asu-like"/>
    <property type="match status" value="1"/>
</dbReference>
<reference evidence="1 2" key="1">
    <citation type="submission" date="2020-08" db="EMBL/GenBank/DDBJ databases">
        <title>Genomic Encyclopedia of Type Strains, Phase IV (KMG-IV): sequencing the most valuable type-strain genomes for metagenomic binning, comparative biology and taxonomic classification.</title>
        <authorList>
            <person name="Goeker M."/>
        </authorList>
    </citation>
    <scope>NUCLEOTIDE SEQUENCE [LARGE SCALE GENOMIC DNA]</scope>
    <source>
        <strain evidence="1 2">DSM 21793</strain>
    </source>
</reference>
<protein>
    <recommendedName>
        <fullName evidence="3">DUF3445 domain-containing protein</fullName>
    </recommendedName>
</protein>
<evidence type="ECO:0008006" key="3">
    <source>
        <dbReference type="Google" id="ProtNLM"/>
    </source>
</evidence>
<dbReference type="AlphaFoldDB" id="A0A839ZVW7"/>
<name>A0A839ZVW7_9CAUL</name>
<comment type="caution">
    <text evidence="1">The sequence shown here is derived from an EMBL/GenBank/DDBJ whole genome shotgun (WGS) entry which is preliminary data.</text>
</comment>
<keyword evidence="2" id="KW-1185">Reference proteome</keyword>
<gene>
    <name evidence="1" type="ORF">GGQ61_001362</name>
</gene>
<proteinExistence type="predicted"/>
<evidence type="ECO:0000313" key="2">
    <source>
        <dbReference type="Proteomes" id="UP000530564"/>
    </source>
</evidence>
<evidence type="ECO:0000313" key="1">
    <source>
        <dbReference type="EMBL" id="MBB3890645.1"/>
    </source>
</evidence>
<organism evidence="1 2">
    <name type="scientific">Phenylobacterium haematophilum</name>
    <dbReference type="NCBI Taxonomy" id="98513"/>
    <lineage>
        <taxon>Bacteria</taxon>
        <taxon>Pseudomonadati</taxon>
        <taxon>Pseudomonadota</taxon>
        <taxon>Alphaproteobacteria</taxon>
        <taxon>Caulobacterales</taxon>
        <taxon>Caulobacteraceae</taxon>
        <taxon>Phenylobacterium</taxon>
    </lineage>
</organism>
<dbReference type="EMBL" id="JACIDK010000002">
    <property type="protein sequence ID" value="MBB3890645.1"/>
    <property type="molecule type" value="Genomic_DNA"/>
</dbReference>
<dbReference type="Proteomes" id="UP000530564">
    <property type="component" value="Unassembled WGS sequence"/>
</dbReference>
<dbReference type="RefSeq" id="WP_183770947.1">
    <property type="nucleotide sequence ID" value="NZ_JACIDK010000002.1"/>
</dbReference>
<dbReference type="InterPro" id="IPR021848">
    <property type="entry name" value="HODM_asu-like"/>
</dbReference>
<sequence length="277" mass="30254">MSIRHAPYEEAADFTIGLKPITEADWLEGGEADPAARKDPLVAAHRDVVWGETPGSRPGQAEVGDLVAAALGTPLDGEDLPPLLAAARRVSDDLVLMEKTGAEWRVSALSLCAPTFFTAHEVLGRALGDIHGPVHGFTDRFLTRVVRIFDGLRPGLVLERRNWSVVNSDATFTPDSAPIRARIAEIDPARAGAELFVRVERQTLRRLPATGGALFTIRVWLAPLDDLAGDPPRLAAFARAWREATSDFRAYKRLELYDELVRGFLRAHGESHSVNGN</sequence>
<accession>A0A839ZVW7</accession>